<feature type="chain" id="PRO_5030921842" description="Spore cortex-lytic enzyme" evidence="10">
    <location>
        <begin position="35"/>
        <end position="342"/>
    </location>
</feature>
<dbReference type="InterPro" id="IPR011105">
    <property type="entry name" value="Cell_wall_hydrolase_SleB"/>
</dbReference>
<dbReference type="Gene3D" id="1.10.101.10">
    <property type="entry name" value="PGBD-like superfamily/PGBD"/>
    <property type="match status" value="1"/>
</dbReference>
<evidence type="ECO:0000313" key="13">
    <source>
        <dbReference type="EMBL" id="MRX71023.1"/>
    </source>
</evidence>
<feature type="signal peptide" evidence="10">
    <location>
        <begin position="1"/>
        <end position="34"/>
    </location>
</feature>
<gene>
    <name evidence="13" type="primary">sleB</name>
    <name evidence="13" type="ORF">GJU40_02420</name>
</gene>
<feature type="compositionally biased region" description="Basic and acidic residues" evidence="9">
    <location>
        <begin position="139"/>
        <end position="156"/>
    </location>
</feature>
<accession>A0A7X2IXP3</accession>
<dbReference type="OrthoDB" id="9785345at2"/>
<dbReference type="GO" id="GO:0016787">
    <property type="term" value="F:hydrolase activity"/>
    <property type="evidence" value="ECO:0007669"/>
    <property type="project" value="UniProtKB-KW"/>
</dbReference>
<evidence type="ECO:0000256" key="2">
    <source>
        <dbReference type="ARBA" id="ARBA00018364"/>
    </source>
</evidence>
<evidence type="ECO:0000256" key="4">
    <source>
        <dbReference type="ARBA" id="ARBA00022729"/>
    </source>
</evidence>
<evidence type="ECO:0000256" key="9">
    <source>
        <dbReference type="SAM" id="MobiDB-lite"/>
    </source>
</evidence>
<name>A0A7X2IXP3_9BACI</name>
<dbReference type="GO" id="GO:0030435">
    <property type="term" value="P:sporulation resulting in formation of a cellular spore"/>
    <property type="evidence" value="ECO:0007669"/>
    <property type="project" value="UniProtKB-KW"/>
</dbReference>
<keyword evidence="6" id="KW-0749">Sporulation</keyword>
<dbReference type="FunFam" id="6.20.240.60:FF:000001">
    <property type="entry name" value="Spore cortex-lytic enzyme"/>
    <property type="match status" value="1"/>
</dbReference>
<sequence length="342" mass="38203">MKKKNVKTTTVLILLAAILSITHFVALPSHTAHAFTAQVIQRGATGDDVVELQARLQYNGYYHGPIDGVYGWSTYWAVRNFQHQFELKEIDGLVGTKTKNMLADYTKFYAEFVHTQLNKGRDFTHYGGIPLKQQVAPTKAEKAKFKQQAEARRAQQEKQYAARQPAGEGTEGQETPEQPQEQSQEQGQPPQPQPEEQAQPDQQAQPEEQAEPQQQNAAVNMPEGFSQNDIQLMANAVYGEARGEPYVGQVAVAAVILNRLNSPTFPNTISGVIFEPRAFTAVADGQIWLTPNERAKEAVMDAINGWDPSENAMYYFNPITATSGWIWGRPQKKQIGKHIFCD</sequence>
<evidence type="ECO:0000256" key="10">
    <source>
        <dbReference type="SAM" id="SignalP"/>
    </source>
</evidence>
<feature type="region of interest" description="Disordered" evidence="9">
    <location>
        <begin position="135"/>
        <end position="216"/>
    </location>
</feature>
<keyword evidence="3" id="KW-0309">Germination</keyword>
<evidence type="ECO:0000256" key="1">
    <source>
        <dbReference type="ARBA" id="ARBA00007010"/>
    </source>
</evidence>
<dbReference type="GO" id="GO:0071555">
    <property type="term" value="P:cell wall organization"/>
    <property type="evidence" value="ECO:0007669"/>
    <property type="project" value="UniProtKB-KW"/>
</dbReference>
<feature type="domain" description="Peptidoglycan binding-like" evidence="11">
    <location>
        <begin position="45"/>
        <end position="102"/>
    </location>
</feature>
<dbReference type="Pfam" id="PF01471">
    <property type="entry name" value="PG_binding_1"/>
    <property type="match status" value="1"/>
</dbReference>
<comment type="caution">
    <text evidence="13">The sequence shown here is derived from an EMBL/GenBank/DDBJ whole genome shotgun (WGS) entry which is preliminary data.</text>
</comment>
<dbReference type="InterPro" id="IPR036366">
    <property type="entry name" value="PGBDSf"/>
</dbReference>
<evidence type="ECO:0000256" key="5">
    <source>
        <dbReference type="ARBA" id="ARBA00022801"/>
    </source>
</evidence>
<evidence type="ECO:0000256" key="6">
    <source>
        <dbReference type="ARBA" id="ARBA00022969"/>
    </source>
</evidence>
<evidence type="ECO:0000259" key="12">
    <source>
        <dbReference type="Pfam" id="PF07486"/>
    </source>
</evidence>
<keyword evidence="5" id="KW-0378">Hydrolase</keyword>
<dbReference type="AlphaFoldDB" id="A0A7X2IXP3"/>
<evidence type="ECO:0000256" key="7">
    <source>
        <dbReference type="ARBA" id="ARBA00023316"/>
    </source>
</evidence>
<keyword evidence="7" id="KW-0961">Cell wall biogenesis/degradation</keyword>
<keyword evidence="4 10" id="KW-0732">Signal</keyword>
<dbReference type="FunFam" id="1.10.10.2520:FF:000001">
    <property type="entry name" value="Spore cortex-lytic enzyme"/>
    <property type="match status" value="1"/>
</dbReference>
<proteinExistence type="inferred from homology"/>
<dbReference type="Pfam" id="PF07486">
    <property type="entry name" value="Hydrolase_2"/>
    <property type="match status" value="1"/>
</dbReference>
<dbReference type="GO" id="GO:0009847">
    <property type="term" value="P:spore germination"/>
    <property type="evidence" value="ECO:0007669"/>
    <property type="project" value="UniProtKB-UniRule"/>
</dbReference>
<feature type="domain" description="Cell wall hydrolase SleB" evidence="12">
    <location>
        <begin position="243"/>
        <end position="341"/>
    </location>
</feature>
<dbReference type="InterPro" id="IPR002477">
    <property type="entry name" value="Peptidoglycan-bd-like"/>
</dbReference>
<dbReference type="EMBL" id="WKKI01000002">
    <property type="protein sequence ID" value="MRX71023.1"/>
    <property type="molecule type" value="Genomic_DNA"/>
</dbReference>
<organism evidence="13 14">
    <name type="scientific">Metabacillus lacus</name>
    <dbReference type="NCBI Taxonomy" id="1983721"/>
    <lineage>
        <taxon>Bacteria</taxon>
        <taxon>Bacillati</taxon>
        <taxon>Bacillota</taxon>
        <taxon>Bacilli</taxon>
        <taxon>Bacillales</taxon>
        <taxon>Bacillaceae</taxon>
        <taxon>Metabacillus</taxon>
    </lineage>
</organism>
<keyword evidence="14" id="KW-1185">Reference proteome</keyword>
<dbReference type="Gene3D" id="1.10.10.2520">
    <property type="entry name" value="Cell wall hydrolase SleB, domain 1"/>
    <property type="match status" value="1"/>
</dbReference>
<dbReference type="Proteomes" id="UP000448867">
    <property type="component" value="Unassembled WGS sequence"/>
</dbReference>
<evidence type="ECO:0000256" key="8">
    <source>
        <dbReference type="NCBIfam" id="TIGR02869"/>
    </source>
</evidence>
<protein>
    <recommendedName>
        <fullName evidence="2 8">Spore cortex-lytic enzyme</fullName>
    </recommendedName>
</protein>
<dbReference type="RefSeq" id="WP_154306143.1">
    <property type="nucleotide sequence ID" value="NZ_WKKI01000002.1"/>
</dbReference>
<dbReference type="SUPFAM" id="SSF47090">
    <property type="entry name" value="PGBD-like"/>
    <property type="match status" value="1"/>
</dbReference>
<comment type="similarity">
    <text evidence="1">Belongs to the SleB family.</text>
</comment>
<feature type="compositionally biased region" description="Low complexity" evidence="9">
    <location>
        <begin position="157"/>
        <end position="215"/>
    </location>
</feature>
<reference evidence="13 14" key="1">
    <citation type="submission" date="2019-11" db="EMBL/GenBank/DDBJ databases">
        <title>Bacillus lacus genome.</title>
        <authorList>
            <person name="Allen C.J."/>
            <person name="Newman J.D."/>
        </authorList>
    </citation>
    <scope>NUCLEOTIDE SEQUENCE [LARGE SCALE GENOMIC DNA]</scope>
    <source>
        <strain evidence="13 14">KCTC 33946</strain>
    </source>
</reference>
<evidence type="ECO:0000259" key="11">
    <source>
        <dbReference type="Pfam" id="PF01471"/>
    </source>
</evidence>
<evidence type="ECO:0000256" key="3">
    <source>
        <dbReference type="ARBA" id="ARBA00022544"/>
    </source>
</evidence>
<dbReference type="InterPro" id="IPR014224">
    <property type="entry name" value="Spore_cortex_SleB"/>
</dbReference>
<dbReference type="Gene3D" id="6.20.240.60">
    <property type="match status" value="1"/>
</dbReference>
<dbReference type="InterPro" id="IPR036365">
    <property type="entry name" value="PGBD-like_sf"/>
</dbReference>
<dbReference type="InterPro" id="IPR042047">
    <property type="entry name" value="SleB_dom1"/>
</dbReference>
<dbReference type="NCBIfam" id="TIGR02869">
    <property type="entry name" value="spore_SleB"/>
    <property type="match status" value="1"/>
</dbReference>
<evidence type="ECO:0000313" key="14">
    <source>
        <dbReference type="Proteomes" id="UP000448867"/>
    </source>
</evidence>